<dbReference type="CDD" id="cd00383">
    <property type="entry name" value="trans_reg_C"/>
    <property type="match status" value="1"/>
</dbReference>
<evidence type="ECO:0000259" key="15">
    <source>
        <dbReference type="PROSITE" id="PS50110"/>
    </source>
</evidence>
<evidence type="ECO:0000256" key="13">
    <source>
        <dbReference type="PROSITE-ProRule" id="PRU00169"/>
    </source>
</evidence>
<keyword evidence="11" id="KW-0804">Transcription</keyword>
<dbReference type="InterPro" id="IPR011006">
    <property type="entry name" value="CheY-like_superfamily"/>
</dbReference>
<dbReference type="SMART" id="SM00448">
    <property type="entry name" value="REC"/>
    <property type="match status" value="1"/>
</dbReference>
<dbReference type="GO" id="GO:0000976">
    <property type="term" value="F:transcription cis-regulatory region binding"/>
    <property type="evidence" value="ECO:0007669"/>
    <property type="project" value="TreeGrafter"/>
</dbReference>
<dbReference type="Gene3D" id="3.40.50.2300">
    <property type="match status" value="1"/>
</dbReference>
<feature type="domain" description="Response regulatory" evidence="15">
    <location>
        <begin position="5"/>
        <end position="121"/>
    </location>
</feature>
<keyword evidence="3" id="KW-0813">Transport</keyword>
<keyword evidence="5 13" id="KW-0597">Phosphoprotein</keyword>
<evidence type="ECO:0000256" key="8">
    <source>
        <dbReference type="ARBA" id="ARBA00023015"/>
    </source>
</evidence>
<evidence type="ECO:0000256" key="7">
    <source>
        <dbReference type="ARBA" id="ARBA00023012"/>
    </source>
</evidence>
<reference evidence="17 18" key="1">
    <citation type="submission" date="2020-01" db="EMBL/GenBank/DDBJ databases">
        <title>Novel species isolated from a subtropical stream in China.</title>
        <authorList>
            <person name="Lu H."/>
        </authorList>
    </citation>
    <scope>NUCLEOTIDE SEQUENCE [LARGE SCALE GENOMIC DNA]</scope>
    <source>
        <strain evidence="17 18">FT82W</strain>
    </source>
</reference>
<dbReference type="GO" id="GO:0032993">
    <property type="term" value="C:protein-DNA complex"/>
    <property type="evidence" value="ECO:0007669"/>
    <property type="project" value="TreeGrafter"/>
</dbReference>
<comment type="subcellular location">
    <subcellularLocation>
        <location evidence="1">Cytoplasm</location>
    </subcellularLocation>
</comment>
<dbReference type="InterPro" id="IPR011879">
    <property type="entry name" value="Sig_transdc_resp-reg_PhoB"/>
</dbReference>
<dbReference type="InterPro" id="IPR001789">
    <property type="entry name" value="Sig_transdc_resp-reg_receiver"/>
</dbReference>
<dbReference type="PANTHER" id="PTHR48111">
    <property type="entry name" value="REGULATOR OF RPOS"/>
    <property type="match status" value="1"/>
</dbReference>
<evidence type="ECO:0000256" key="5">
    <source>
        <dbReference type="ARBA" id="ARBA00022553"/>
    </source>
</evidence>
<dbReference type="Pfam" id="PF00486">
    <property type="entry name" value="Trans_reg_C"/>
    <property type="match status" value="1"/>
</dbReference>
<evidence type="ECO:0000256" key="10">
    <source>
        <dbReference type="ARBA" id="ARBA00023159"/>
    </source>
</evidence>
<keyword evidence="9 14" id="KW-0238">DNA-binding</keyword>
<dbReference type="GO" id="GO:0000156">
    <property type="term" value="F:phosphorelay response regulator activity"/>
    <property type="evidence" value="ECO:0007669"/>
    <property type="project" value="InterPro"/>
</dbReference>
<keyword evidence="4" id="KW-0963">Cytoplasm</keyword>
<dbReference type="GO" id="GO:0005829">
    <property type="term" value="C:cytosol"/>
    <property type="evidence" value="ECO:0007669"/>
    <property type="project" value="TreeGrafter"/>
</dbReference>
<feature type="DNA-binding region" description="OmpR/PhoB-type" evidence="14">
    <location>
        <begin position="134"/>
        <end position="232"/>
    </location>
</feature>
<keyword evidence="7" id="KW-0902">Two-component regulatory system</keyword>
<dbReference type="AlphaFoldDB" id="A0A845GFR0"/>
<dbReference type="PROSITE" id="PS51755">
    <property type="entry name" value="OMPR_PHOB"/>
    <property type="match status" value="1"/>
</dbReference>
<dbReference type="GO" id="GO:0006355">
    <property type="term" value="P:regulation of DNA-templated transcription"/>
    <property type="evidence" value="ECO:0007669"/>
    <property type="project" value="InterPro"/>
</dbReference>
<dbReference type="Gene3D" id="1.10.10.10">
    <property type="entry name" value="Winged helix-like DNA-binding domain superfamily/Winged helix DNA-binding domain"/>
    <property type="match status" value="1"/>
</dbReference>
<dbReference type="Proteomes" id="UP000470302">
    <property type="component" value="Unassembled WGS sequence"/>
</dbReference>
<feature type="domain" description="OmpR/PhoB-type" evidence="16">
    <location>
        <begin position="134"/>
        <end position="232"/>
    </location>
</feature>
<evidence type="ECO:0000256" key="6">
    <source>
        <dbReference type="ARBA" id="ARBA00022592"/>
    </source>
</evidence>
<dbReference type="GO" id="GO:0006817">
    <property type="term" value="P:phosphate ion transport"/>
    <property type="evidence" value="ECO:0007669"/>
    <property type="project" value="UniProtKB-KW"/>
</dbReference>
<dbReference type="InterPro" id="IPR036388">
    <property type="entry name" value="WH-like_DNA-bd_sf"/>
</dbReference>
<dbReference type="CDD" id="cd17618">
    <property type="entry name" value="REC_OmpR_PhoB"/>
    <property type="match status" value="1"/>
</dbReference>
<evidence type="ECO:0000256" key="1">
    <source>
        <dbReference type="ARBA" id="ARBA00004496"/>
    </source>
</evidence>
<dbReference type="EMBL" id="WWCW01000243">
    <property type="protein sequence ID" value="MYM91677.1"/>
    <property type="molecule type" value="Genomic_DNA"/>
</dbReference>
<evidence type="ECO:0000256" key="2">
    <source>
        <dbReference type="ARBA" id="ARBA00013332"/>
    </source>
</evidence>
<dbReference type="RefSeq" id="WP_161100269.1">
    <property type="nucleotide sequence ID" value="NZ_WWCW01000243.1"/>
</dbReference>
<accession>A0A845GFR0</accession>
<dbReference type="NCBIfam" id="TIGR02154">
    <property type="entry name" value="PhoB"/>
    <property type="match status" value="1"/>
</dbReference>
<dbReference type="SMART" id="SM00862">
    <property type="entry name" value="Trans_reg_C"/>
    <property type="match status" value="1"/>
</dbReference>
<dbReference type="SUPFAM" id="SSF52172">
    <property type="entry name" value="CheY-like"/>
    <property type="match status" value="1"/>
</dbReference>
<evidence type="ECO:0000256" key="3">
    <source>
        <dbReference type="ARBA" id="ARBA00022448"/>
    </source>
</evidence>
<comment type="caution">
    <text evidence="17">The sequence shown here is derived from an EMBL/GenBank/DDBJ whole genome shotgun (WGS) entry which is preliminary data.</text>
</comment>
<proteinExistence type="predicted"/>
<keyword evidence="8" id="KW-0805">Transcription regulation</keyword>
<comment type="function">
    <text evidence="12">This protein is a positive regulator for the phosphate regulon. Transcription of this operon is positively regulated by PhoB and PhoR when phosphate is limited.</text>
</comment>
<dbReference type="PROSITE" id="PS50110">
    <property type="entry name" value="RESPONSE_REGULATORY"/>
    <property type="match status" value="1"/>
</dbReference>
<dbReference type="PANTHER" id="PTHR48111:SF40">
    <property type="entry name" value="PHOSPHATE REGULON TRANSCRIPTIONAL REGULATORY PROTEIN PHOB"/>
    <property type="match status" value="1"/>
</dbReference>
<keyword evidence="6" id="KW-0592">Phosphate transport</keyword>
<evidence type="ECO:0000256" key="4">
    <source>
        <dbReference type="ARBA" id="ARBA00022490"/>
    </source>
</evidence>
<dbReference type="InterPro" id="IPR001867">
    <property type="entry name" value="OmpR/PhoB-type_DNA-bd"/>
</dbReference>
<evidence type="ECO:0000313" key="17">
    <source>
        <dbReference type="EMBL" id="MYM91677.1"/>
    </source>
</evidence>
<evidence type="ECO:0000256" key="11">
    <source>
        <dbReference type="ARBA" id="ARBA00023163"/>
    </source>
</evidence>
<protein>
    <recommendedName>
        <fullName evidence="2">Phosphate regulon transcriptional regulatory protein PhoB</fullName>
    </recommendedName>
</protein>
<dbReference type="InterPro" id="IPR016032">
    <property type="entry name" value="Sig_transdc_resp-reg_C-effctor"/>
</dbReference>
<dbReference type="Pfam" id="PF00072">
    <property type="entry name" value="Response_reg"/>
    <property type="match status" value="1"/>
</dbReference>
<name>A0A845GFR0_9BURK</name>
<evidence type="ECO:0000256" key="12">
    <source>
        <dbReference type="ARBA" id="ARBA00024735"/>
    </source>
</evidence>
<keyword evidence="10" id="KW-0010">Activator</keyword>
<sequence>MPPAHILVIENEPAIQELIALNLSMAGHTVARARDAETALLMLEDGLPAMIMTDWNLPGQSGLSLIRRLRATPRTRDLPIIMVTARCGEPDKIMALESGADDYMTKPFSPREMVARVHALLRRLRAPAPREQAADTVQMAGLRLDPHTLRVTAGARELAMGRVEFKLLNFLMNHPERVHTRAQLLDQVWGNAVYLDERTVDAHVGRLRSALQPSGHQEHIETVRGSGYRFVAWEQGAGALRETARA</sequence>
<feature type="modified residue" description="4-aspartylphosphate" evidence="13">
    <location>
        <position position="54"/>
    </location>
</feature>
<organism evidence="17 18">
    <name type="scientific">Duganella vulcania</name>
    <dbReference type="NCBI Taxonomy" id="2692166"/>
    <lineage>
        <taxon>Bacteria</taxon>
        <taxon>Pseudomonadati</taxon>
        <taxon>Pseudomonadota</taxon>
        <taxon>Betaproteobacteria</taxon>
        <taxon>Burkholderiales</taxon>
        <taxon>Oxalobacteraceae</taxon>
        <taxon>Telluria group</taxon>
        <taxon>Duganella</taxon>
    </lineage>
</organism>
<dbReference type="Gene3D" id="6.10.250.690">
    <property type="match status" value="1"/>
</dbReference>
<dbReference type="SUPFAM" id="SSF46894">
    <property type="entry name" value="C-terminal effector domain of the bipartite response regulators"/>
    <property type="match status" value="1"/>
</dbReference>
<dbReference type="InterPro" id="IPR039420">
    <property type="entry name" value="WalR-like"/>
</dbReference>
<evidence type="ECO:0000313" key="18">
    <source>
        <dbReference type="Proteomes" id="UP000470302"/>
    </source>
</evidence>
<evidence type="ECO:0000256" key="9">
    <source>
        <dbReference type="ARBA" id="ARBA00023125"/>
    </source>
</evidence>
<evidence type="ECO:0000259" key="16">
    <source>
        <dbReference type="PROSITE" id="PS51755"/>
    </source>
</evidence>
<gene>
    <name evidence="17" type="primary">phoB</name>
    <name evidence="17" type="ORF">GTP91_31430</name>
</gene>
<evidence type="ECO:0000256" key="14">
    <source>
        <dbReference type="PROSITE-ProRule" id="PRU01091"/>
    </source>
</evidence>